<accession>A0ABQ8M3M7</accession>
<dbReference type="Gene3D" id="3.60.10.10">
    <property type="entry name" value="Endonuclease/exonuclease/phosphatase"/>
    <property type="match status" value="1"/>
</dbReference>
<reference evidence="1 2" key="1">
    <citation type="submission" date="2022-01" db="EMBL/GenBank/DDBJ databases">
        <title>A high-quality chromosome-level genome assembly of rohu carp, Labeo rohita.</title>
        <authorList>
            <person name="Arick M.A. II"/>
            <person name="Hsu C.-Y."/>
            <person name="Magbanua Z."/>
            <person name="Pechanova O."/>
            <person name="Grover C."/>
            <person name="Miller E."/>
            <person name="Thrash A."/>
            <person name="Ezzel L."/>
            <person name="Alam S."/>
            <person name="Benzie J."/>
            <person name="Hamilton M."/>
            <person name="Karsi A."/>
            <person name="Lawrence M.L."/>
            <person name="Peterson D.G."/>
        </authorList>
    </citation>
    <scope>NUCLEOTIDE SEQUENCE [LARGE SCALE GENOMIC DNA]</scope>
    <source>
        <strain evidence="2">BAU-BD-2019</strain>
        <tissue evidence="1">Blood</tissue>
    </source>
</reference>
<evidence type="ECO:0000313" key="1">
    <source>
        <dbReference type="EMBL" id="KAI2657505.1"/>
    </source>
</evidence>
<comment type="caution">
    <text evidence="1">The sequence shown here is derived from an EMBL/GenBank/DDBJ whole genome shotgun (WGS) entry which is preliminary data.</text>
</comment>
<dbReference type="Proteomes" id="UP000830375">
    <property type="component" value="Unassembled WGS sequence"/>
</dbReference>
<keyword evidence="2" id="KW-1185">Reference proteome</keyword>
<dbReference type="EMBL" id="JACTAM010000013">
    <property type="protein sequence ID" value="KAI2657505.1"/>
    <property type="molecule type" value="Genomic_DNA"/>
</dbReference>
<proteinExistence type="predicted"/>
<dbReference type="InterPro" id="IPR036691">
    <property type="entry name" value="Endo/exonu/phosph_ase_sf"/>
</dbReference>
<protein>
    <submittedName>
        <fullName evidence="1">Craniofacial development protein 2</fullName>
    </submittedName>
</protein>
<evidence type="ECO:0000313" key="2">
    <source>
        <dbReference type="Proteomes" id="UP000830375"/>
    </source>
</evidence>
<name>A0ABQ8M3M7_LABRO</name>
<sequence>MIKYSIDNKFASFPVGYSDWLMSLRLPLLGNQFMTIISAHTPRLQTDPVTKETFYRELKSLLLKVDKADKLLIMVLGHYGVGDCNDSGRMLLELCLEQSLIITNTLFQQKARFKTNWQCPCSKHWHLLDYILMRQKDAPDVLHTSYPTMKRDGSQTKTLYFNQLLAQKEEFRENLRLSEMESLGLIVSLYKNKRKADFSSYRGITLLLPESQCGFKANRGWALDDLSKDPPKFLTASSSYMKGSRSLVDHFAAAASTVGLPISLKKTQVMYQKPPQGTYRPSKINNDGHTCSSFGQLQKGIWQNHSLRLMKKFQVYKAVILSTL</sequence>
<organism evidence="1 2">
    <name type="scientific">Labeo rohita</name>
    <name type="common">Indian major carp</name>
    <name type="synonym">Cyprinus rohita</name>
    <dbReference type="NCBI Taxonomy" id="84645"/>
    <lineage>
        <taxon>Eukaryota</taxon>
        <taxon>Metazoa</taxon>
        <taxon>Chordata</taxon>
        <taxon>Craniata</taxon>
        <taxon>Vertebrata</taxon>
        <taxon>Euteleostomi</taxon>
        <taxon>Actinopterygii</taxon>
        <taxon>Neopterygii</taxon>
        <taxon>Teleostei</taxon>
        <taxon>Ostariophysi</taxon>
        <taxon>Cypriniformes</taxon>
        <taxon>Cyprinidae</taxon>
        <taxon>Labeoninae</taxon>
        <taxon>Labeonini</taxon>
        <taxon>Labeo</taxon>
    </lineage>
</organism>
<gene>
    <name evidence="1" type="ORF">H4Q32_008848</name>
</gene>